<dbReference type="Proteomes" id="UP000241426">
    <property type="component" value="Unassembled WGS sequence"/>
</dbReference>
<dbReference type="EMBL" id="PYNF01000089">
    <property type="protein sequence ID" value="PSU86719.1"/>
    <property type="molecule type" value="Genomic_DNA"/>
</dbReference>
<sequence>MVTDSNGSTTIQVYNTETEQVSVQVEYITPKGKTVESTPKIVTFLDGYRIYAQGLLNRSNTNNLYRSVNLPRASEGVTINYVTFIGNSDGTKMNASEAETFCNNSGLHKVNDKGGVIKLTPNVAECIATVQQGYVIVEIKPLSVTNTVISMGFYDVFQPNPLVSKDYMDWQGNVGTLFNAIQSGLNGIFSLQNAPIAVVVDGNIGFNTLLYFEPNDSNQSLPSWCKNLECIRAKDF</sequence>
<proteinExistence type="predicted"/>
<name>A0A2T3K9U8_9GAMM</name>
<gene>
    <name evidence="1" type="ORF">C9J27_26465</name>
</gene>
<protein>
    <submittedName>
        <fullName evidence="1">Uncharacterized protein</fullName>
    </submittedName>
</protein>
<comment type="caution">
    <text evidence="1">The sequence shown here is derived from an EMBL/GenBank/DDBJ whole genome shotgun (WGS) entry which is preliminary data.</text>
</comment>
<organism evidence="1 2">
    <name type="scientific">Photobacterium kishitanii</name>
    <dbReference type="NCBI Taxonomy" id="318456"/>
    <lineage>
        <taxon>Bacteria</taxon>
        <taxon>Pseudomonadati</taxon>
        <taxon>Pseudomonadota</taxon>
        <taxon>Gammaproteobacteria</taxon>
        <taxon>Vibrionales</taxon>
        <taxon>Vibrionaceae</taxon>
        <taxon>Photobacterium</taxon>
    </lineage>
</organism>
<evidence type="ECO:0000313" key="1">
    <source>
        <dbReference type="EMBL" id="PSU86719.1"/>
    </source>
</evidence>
<dbReference type="AlphaFoldDB" id="A0A2T3K9U8"/>
<reference evidence="1 2" key="1">
    <citation type="submission" date="2018-01" db="EMBL/GenBank/DDBJ databases">
        <title>Whole genome sequencing of Histamine producing bacteria.</title>
        <authorList>
            <person name="Butler K."/>
        </authorList>
    </citation>
    <scope>NUCLEOTIDE SEQUENCE [LARGE SCALE GENOMIC DNA]</scope>
    <source>
        <strain evidence="1 2">FS-7.2</strain>
    </source>
</reference>
<evidence type="ECO:0000313" key="2">
    <source>
        <dbReference type="Proteomes" id="UP000241426"/>
    </source>
</evidence>
<accession>A0A2T3K9U8</accession>